<evidence type="ECO:0000313" key="1">
    <source>
        <dbReference type="EMBL" id="OTN93708.1"/>
    </source>
</evidence>
<name>A0A242BEC7_ENTFC</name>
<sequence length="49" mass="5703">MVRKPRQGDNLLMNTVPQFGHEQTRKLLLDQLTTIDYESQSVYFFGKSA</sequence>
<protein>
    <submittedName>
        <fullName evidence="1">Uncharacterized protein</fullName>
    </submittedName>
</protein>
<dbReference type="Proteomes" id="UP000194885">
    <property type="component" value="Unassembled WGS sequence"/>
</dbReference>
<reference evidence="1 2" key="1">
    <citation type="submission" date="2017-05" db="EMBL/GenBank/DDBJ databases">
        <title>The Genome Sequence of Enterococcus faecium 7H8_DIV0219.</title>
        <authorList>
            <consortium name="The Broad Institute Genomics Platform"/>
            <consortium name="The Broad Institute Genomic Center for Infectious Diseases"/>
            <person name="Earl A."/>
            <person name="Manson A."/>
            <person name="Schwartman J."/>
            <person name="Gilmore M."/>
            <person name="Abouelleil A."/>
            <person name="Cao P."/>
            <person name="Chapman S."/>
            <person name="Cusick C."/>
            <person name="Shea T."/>
            <person name="Young S."/>
            <person name="Neafsey D."/>
            <person name="Nusbaum C."/>
            <person name="Birren B."/>
        </authorList>
    </citation>
    <scope>NUCLEOTIDE SEQUENCE [LARGE SCALE GENOMIC DNA]</scope>
    <source>
        <strain evidence="1 2">7H8_DIV0219</strain>
    </source>
</reference>
<proteinExistence type="predicted"/>
<dbReference type="EMBL" id="NGKW01000003">
    <property type="protein sequence ID" value="OTN93708.1"/>
    <property type="molecule type" value="Genomic_DNA"/>
</dbReference>
<accession>A0A242BEC7</accession>
<evidence type="ECO:0000313" key="2">
    <source>
        <dbReference type="Proteomes" id="UP000194885"/>
    </source>
</evidence>
<dbReference type="AlphaFoldDB" id="A0A242BEC7"/>
<gene>
    <name evidence="1" type="ORF">A5810_001584</name>
</gene>
<organism evidence="1 2">
    <name type="scientific">Enterococcus faecium</name>
    <name type="common">Streptococcus faecium</name>
    <dbReference type="NCBI Taxonomy" id="1352"/>
    <lineage>
        <taxon>Bacteria</taxon>
        <taxon>Bacillati</taxon>
        <taxon>Bacillota</taxon>
        <taxon>Bacilli</taxon>
        <taxon>Lactobacillales</taxon>
        <taxon>Enterococcaceae</taxon>
        <taxon>Enterococcus</taxon>
    </lineage>
</organism>
<comment type="caution">
    <text evidence="1">The sequence shown here is derived from an EMBL/GenBank/DDBJ whole genome shotgun (WGS) entry which is preliminary data.</text>
</comment>